<evidence type="ECO:0000313" key="2">
    <source>
        <dbReference type="Proteomes" id="UP000694925"/>
    </source>
</evidence>
<dbReference type="Proteomes" id="UP000694925">
    <property type="component" value="Unplaced"/>
</dbReference>
<protein>
    <submittedName>
        <fullName evidence="3">Uncharacterized protein LOC113464077</fullName>
    </submittedName>
</protein>
<keyword evidence="2" id="KW-1185">Reference proteome</keyword>
<evidence type="ECO:0000256" key="1">
    <source>
        <dbReference type="SAM" id="MobiDB-lite"/>
    </source>
</evidence>
<sequence length="121" mass="12825">MSKKHQHGHDLIDYKIVGTAQPEPRPARPGPGPGPGPGSDQPGLTALTGHGHDHPDTSHELRLPATTITTKPTPTPCRLVSGCGEVIQRPWRGVGRSPCGVCFPLPSLEVHLLAQVFPLSD</sequence>
<dbReference type="RefSeq" id="XP_026667710.1">
    <property type="nucleotide sequence ID" value="XM_026811909.1"/>
</dbReference>
<feature type="region of interest" description="Disordered" evidence="1">
    <location>
        <begin position="1"/>
        <end position="75"/>
    </location>
</feature>
<gene>
    <name evidence="3" type="primary">LOC113464077</name>
</gene>
<organism evidence="2 3">
    <name type="scientific">Ceratina calcarata</name>
    <dbReference type="NCBI Taxonomy" id="156304"/>
    <lineage>
        <taxon>Eukaryota</taxon>
        <taxon>Metazoa</taxon>
        <taxon>Ecdysozoa</taxon>
        <taxon>Arthropoda</taxon>
        <taxon>Hexapoda</taxon>
        <taxon>Insecta</taxon>
        <taxon>Pterygota</taxon>
        <taxon>Neoptera</taxon>
        <taxon>Endopterygota</taxon>
        <taxon>Hymenoptera</taxon>
        <taxon>Apocrita</taxon>
        <taxon>Aculeata</taxon>
        <taxon>Apoidea</taxon>
        <taxon>Anthophila</taxon>
        <taxon>Apidae</taxon>
        <taxon>Ceratina</taxon>
        <taxon>Zadontomerus</taxon>
    </lineage>
</organism>
<name>A0AAJ7RYN9_9HYME</name>
<dbReference type="AlphaFoldDB" id="A0AAJ7RYN9"/>
<feature type="compositionally biased region" description="Basic and acidic residues" evidence="1">
    <location>
        <begin position="50"/>
        <end position="62"/>
    </location>
</feature>
<feature type="compositionally biased region" description="Pro residues" evidence="1">
    <location>
        <begin position="23"/>
        <end position="36"/>
    </location>
</feature>
<proteinExistence type="predicted"/>
<dbReference type="KEGG" id="ccal:113464077"/>
<accession>A0AAJ7RYN9</accession>
<reference evidence="3" key="1">
    <citation type="submission" date="2025-08" db="UniProtKB">
        <authorList>
            <consortium name="RefSeq"/>
        </authorList>
    </citation>
    <scope>IDENTIFICATION</scope>
    <source>
        <tissue evidence="3">Whole body</tissue>
    </source>
</reference>
<evidence type="ECO:0000313" key="3">
    <source>
        <dbReference type="RefSeq" id="XP_026667710.1"/>
    </source>
</evidence>
<dbReference type="GeneID" id="113464077"/>